<gene>
    <name evidence="1" type="ORF">A1O9_06895</name>
</gene>
<dbReference type="AlphaFoldDB" id="A0A072PA23"/>
<dbReference type="HOGENOM" id="CLU_1992636_0_0_1"/>
<accession>A0A072PA23</accession>
<comment type="caution">
    <text evidence="1">The sequence shown here is derived from an EMBL/GenBank/DDBJ whole genome shotgun (WGS) entry which is preliminary data.</text>
</comment>
<sequence length="125" mass="14068">MAQEMPHTVPSNLAMSRLASLLDAAAVAAQDHLWSLREDPRRVLARVIGGVVAKSYFRLEMIANPPDKELPEDYIDALFKFRYFVTRTAKEPLAILKMNVVASSPFRHLFVHKPPDHPSSPVIHV</sequence>
<proteinExistence type="predicted"/>
<protein>
    <submittedName>
        <fullName evidence="1">Uncharacterized protein</fullName>
    </submittedName>
</protein>
<dbReference type="VEuPathDB" id="FungiDB:A1O9_06895"/>
<dbReference type="STRING" id="1182545.A0A072PA23"/>
<evidence type="ECO:0000313" key="2">
    <source>
        <dbReference type="Proteomes" id="UP000027920"/>
    </source>
</evidence>
<reference evidence="1 2" key="1">
    <citation type="submission" date="2013-03" db="EMBL/GenBank/DDBJ databases">
        <title>The Genome Sequence of Exophiala aquamarina CBS 119918.</title>
        <authorList>
            <consortium name="The Broad Institute Genomics Platform"/>
            <person name="Cuomo C."/>
            <person name="de Hoog S."/>
            <person name="Gorbushina A."/>
            <person name="Walker B."/>
            <person name="Young S.K."/>
            <person name="Zeng Q."/>
            <person name="Gargeya S."/>
            <person name="Fitzgerald M."/>
            <person name="Haas B."/>
            <person name="Abouelleil A."/>
            <person name="Allen A.W."/>
            <person name="Alvarado L."/>
            <person name="Arachchi H.M."/>
            <person name="Berlin A.M."/>
            <person name="Chapman S.B."/>
            <person name="Gainer-Dewar J."/>
            <person name="Goldberg J."/>
            <person name="Griggs A."/>
            <person name="Gujja S."/>
            <person name="Hansen M."/>
            <person name="Howarth C."/>
            <person name="Imamovic A."/>
            <person name="Ireland A."/>
            <person name="Larimer J."/>
            <person name="McCowan C."/>
            <person name="Murphy C."/>
            <person name="Pearson M."/>
            <person name="Poon T.W."/>
            <person name="Priest M."/>
            <person name="Roberts A."/>
            <person name="Saif S."/>
            <person name="Shea T."/>
            <person name="Sisk P."/>
            <person name="Sykes S."/>
            <person name="Wortman J."/>
            <person name="Nusbaum C."/>
            <person name="Birren B."/>
        </authorList>
    </citation>
    <scope>NUCLEOTIDE SEQUENCE [LARGE SCALE GENOMIC DNA]</scope>
    <source>
        <strain evidence="1 2">CBS 119918</strain>
    </source>
</reference>
<dbReference type="OrthoDB" id="2922289at2759"/>
<dbReference type="RefSeq" id="XP_013259296.1">
    <property type="nucleotide sequence ID" value="XM_013403842.1"/>
</dbReference>
<organism evidence="1 2">
    <name type="scientific">Exophiala aquamarina CBS 119918</name>
    <dbReference type="NCBI Taxonomy" id="1182545"/>
    <lineage>
        <taxon>Eukaryota</taxon>
        <taxon>Fungi</taxon>
        <taxon>Dikarya</taxon>
        <taxon>Ascomycota</taxon>
        <taxon>Pezizomycotina</taxon>
        <taxon>Eurotiomycetes</taxon>
        <taxon>Chaetothyriomycetidae</taxon>
        <taxon>Chaetothyriales</taxon>
        <taxon>Herpotrichiellaceae</taxon>
        <taxon>Exophiala</taxon>
    </lineage>
</organism>
<name>A0A072PA23_9EURO</name>
<evidence type="ECO:0000313" key="1">
    <source>
        <dbReference type="EMBL" id="KEF56706.1"/>
    </source>
</evidence>
<keyword evidence="2" id="KW-1185">Reference proteome</keyword>
<dbReference type="GeneID" id="25281810"/>
<dbReference type="EMBL" id="AMGV01000005">
    <property type="protein sequence ID" value="KEF56706.1"/>
    <property type="molecule type" value="Genomic_DNA"/>
</dbReference>
<dbReference type="Proteomes" id="UP000027920">
    <property type="component" value="Unassembled WGS sequence"/>
</dbReference>